<sequence>MPDPDFPTLQTPRLVLREITEADAPALFAIHSDASHMQWYGSDPLKDLDGAVGLARLFAGWRQLANPGTRWGLERRAAPGLIGTCGLFAWHRNWKKCALGYELSAEATGHGYMREALETVIPWGLDRMGLNRVEAQVHECNGASLALLQSLGFVHEGRLRQVAYWSSQHHDLLQLSLLASEWRLPQRP</sequence>
<dbReference type="PANTHER" id="PTHR43792">
    <property type="entry name" value="GNAT FAMILY, PUTATIVE (AFU_ORTHOLOGUE AFUA_3G00765)-RELATED-RELATED"/>
    <property type="match status" value="1"/>
</dbReference>
<name>A0ABW7H8V4_9BURK</name>
<dbReference type="PROSITE" id="PS51186">
    <property type="entry name" value="GNAT"/>
    <property type="match status" value="1"/>
</dbReference>
<proteinExistence type="predicted"/>
<dbReference type="Gene3D" id="3.40.630.30">
    <property type="match status" value="1"/>
</dbReference>
<dbReference type="GO" id="GO:0016746">
    <property type="term" value="F:acyltransferase activity"/>
    <property type="evidence" value="ECO:0007669"/>
    <property type="project" value="UniProtKB-KW"/>
</dbReference>
<accession>A0ABW7H8V4</accession>
<keyword evidence="2" id="KW-0012">Acyltransferase</keyword>
<keyword evidence="3" id="KW-1185">Reference proteome</keyword>
<feature type="domain" description="N-acetyltransferase" evidence="1">
    <location>
        <begin position="14"/>
        <end position="178"/>
    </location>
</feature>
<protein>
    <submittedName>
        <fullName evidence="2">GNAT family N-acetyltransferase</fullName>
        <ecNumber evidence="2">2.3.-.-</ecNumber>
    </submittedName>
</protein>
<organism evidence="2 3">
    <name type="scientific">Pelomonas candidula</name>
    <dbReference type="NCBI Taxonomy" id="3299025"/>
    <lineage>
        <taxon>Bacteria</taxon>
        <taxon>Pseudomonadati</taxon>
        <taxon>Pseudomonadota</taxon>
        <taxon>Betaproteobacteria</taxon>
        <taxon>Burkholderiales</taxon>
        <taxon>Sphaerotilaceae</taxon>
        <taxon>Roseateles</taxon>
    </lineage>
</organism>
<dbReference type="InterPro" id="IPR016181">
    <property type="entry name" value="Acyl_CoA_acyltransferase"/>
</dbReference>
<dbReference type="Pfam" id="PF13302">
    <property type="entry name" value="Acetyltransf_3"/>
    <property type="match status" value="1"/>
</dbReference>
<dbReference type="InterPro" id="IPR000182">
    <property type="entry name" value="GNAT_dom"/>
</dbReference>
<dbReference type="EMBL" id="JBIGIC010000003">
    <property type="protein sequence ID" value="MFG6486338.1"/>
    <property type="molecule type" value="Genomic_DNA"/>
</dbReference>
<evidence type="ECO:0000259" key="1">
    <source>
        <dbReference type="PROSITE" id="PS51186"/>
    </source>
</evidence>
<evidence type="ECO:0000313" key="2">
    <source>
        <dbReference type="EMBL" id="MFG6486338.1"/>
    </source>
</evidence>
<gene>
    <name evidence="2" type="ORF">ACG04R_06630</name>
</gene>
<comment type="caution">
    <text evidence="2">The sequence shown here is derived from an EMBL/GenBank/DDBJ whole genome shotgun (WGS) entry which is preliminary data.</text>
</comment>
<reference evidence="2 3" key="1">
    <citation type="submission" date="2024-08" db="EMBL/GenBank/DDBJ databases">
        <authorList>
            <person name="Lu H."/>
        </authorList>
    </citation>
    <scope>NUCLEOTIDE SEQUENCE [LARGE SCALE GENOMIC DNA]</scope>
    <source>
        <strain evidence="2 3">BYS78W</strain>
    </source>
</reference>
<dbReference type="EC" id="2.3.-.-" evidence="2"/>
<dbReference type="RefSeq" id="WP_394407352.1">
    <property type="nucleotide sequence ID" value="NZ_JBIGIC010000003.1"/>
</dbReference>
<evidence type="ECO:0000313" key="3">
    <source>
        <dbReference type="Proteomes" id="UP001606134"/>
    </source>
</evidence>
<dbReference type="InterPro" id="IPR051531">
    <property type="entry name" value="N-acetyltransferase"/>
</dbReference>
<dbReference type="Proteomes" id="UP001606134">
    <property type="component" value="Unassembled WGS sequence"/>
</dbReference>
<dbReference type="PANTHER" id="PTHR43792:SF9">
    <property type="entry name" value="RIBOSOMAL-PROTEIN-ALANINE ACETYLTRANSFERASE"/>
    <property type="match status" value="1"/>
</dbReference>
<keyword evidence="2" id="KW-0808">Transferase</keyword>
<dbReference type="SUPFAM" id="SSF55729">
    <property type="entry name" value="Acyl-CoA N-acyltransferases (Nat)"/>
    <property type="match status" value="1"/>
</dbReference>